<accession>A0A5E7Y4V0</accession>
<sequence length="64" mass="6927">MAGVSLTEGEAGDHRRSVSSPSDACGATSPWRGRIFGGRRYATGTVHMRCAPIDTEFHLHQQGR</sequence>
<gene>
    <name evidence="2" type="ORF">SPHINGO391_350073</name>
</gene>
<dbReference type="AlphaFoldDB" id="A0A5E7Y4V0"/>
<evidence type="ECO:0000313" key="2">
    <source>
        <dbReference type="EMBL" id="VVT00555.1"/>
    </source>
</evidence>
<evidence type="ECO:0000256" key="1">
    <source>
        <dbReference type="SAM" id="MobiDB-lite"/>
    </source>
</evidence>
<reference evidence="2 3" key="1">
    <citation type="submission" date="2019-09" db="EMBL/GenBank/DDBJ databases">
        <authorList>
            <person name="Dittami M. S."/>
        </authorList>
    </citation>
    <scope>NUCLEOTIDE SEQUENCE [LARGE SCALE GENOMIC DNA]</scope>
    <source>
        <strain evidence="2">SPHINGO391</strain>
    </source>
</reference>
<dbReference type="Proteomes" id="UP000326857">
    <property type="component" value="Unassembled WGS sequence"/>
</dbReference>
<protein>
    <submittedName>
        <fullName evidence="2">Uncharacterized protein</fullName>
    </submittedName>
</protein>
<proteinExistence type="predicted"/>
<evidence type="ECO:0000313" key="3">
    <source>
        <dbReference type="Proteomes" id="UP000326857"/>
    </source>
</evidence>
<dbReference type="EMBL" id="CABVLI010000029">
    <property type="protein sequence ID" value="VVT00555.1"/>
    <property type="molecule type" value="Genomic_DNA"/>
</dbReference>
<feature type="region of interest" description="Disordered" evidence="1">
    <location>
        <begin position="1"/>
        <end position="30"/>
    </location>
</feature>
<organism evidence="2 3">
    <name type="scientific">Sphingomonas aurantiaca</name>
    <dbReference type="NCBI Taxonomy" id="185949"/>
    <lineage>
        <taxon>Bacteria</taxon>
        <taxon>Pseudomonadati</taxon>
        <taxon>Pseudomonadota</taxon>
        <taxon>Alphaproteobacteria</taxon>
        <taxon>Sphingomonadales</taxon>
        <taxon>Sphingomonadaceae</taxon>
        <taxon>Sphingomonas</taxon>
    </lineage>
</organism>
<name>A0A5E7Y4V0_9SPHN</name>